<proteinExistence type="predicted"/>
<feature type="transmembrane region" description="Helical" evidence="2">
    <location>
        <begin position="1177"/>
        <end position="1196"/>
    </location>
</feature>
<name>A0A813KIR0_POLGL</name>
<reference evidence="3" key="1">
    <citation type="submission" date="2021-02" db="EMBL/GenBank/DDBJ databases">
        <authorList>
            <person name="Dougan E. K."/>
            <person name="Rhodes N."/>
            <person name="Thang M."/>
            <person name="Chan C."/>
        </authorList>
    </citation>
    <scope>NUCLEOTIDE SEQUENCE</scope>
</reference>
<feature type="transmembrane region" description="Helical" evidence="2">
    <location>
        <begin position="679"/>
        <end position="702"/>
    </location>
</feature>
<organism evidence="3 4">
    <name type="scientific">Polarella glacialis</name>
    <name type="common">Dinoflagellate</name>
    <dbReference type="NCBI Taxonomy" id="89957"/>
    <lineage>
        <taxon>Eukaryota</taxon>
        <taxon>Sar</taxon>
        <taxon>Alveolata</taxon>
        <taxon>Dinophyceae</taxon>
        <taxon>Suessiales</taxon>
        <taxon>Suessiaceae</taxon>
        <taxon>Polarella</taxon>
    </lineage>
</organism>
<feature type="transmembrane region" description="Helical" evidence="2">
    <location>
        <begin position="1054"/>
        <end position="1071"/>
    </location>
</feature>
<comment type="caution">
    <text evidence="3">The sequence shown here is derived from an EMBL/GenBank/DDBJ whole genome shotgun (WGS) entry which is preliminary data.</text>
</comment>
<keyword evidence="2" id="KW-0472">Membrane</keyword>
<feature type="region of interest" description="Disordered" evidence="1">
    <location>
        <begin position="1441"/>
        <end position="1479"/>
    </location>
</feature>
<feature type="transmembrane region" description="Helical" evidence="2">
    <location>
        <begin position="546"/>
        <end position="565"/>
    </location>
</feature>
<feature type="transmembrane region" description="Helical" evidence="2">
    <location>
        <begin position="754"/>
        <end position="777"/>
    </location>
</feature>
<feature type="transmembrane region" description="Helical" evidence="2">
    <location>
        <begin position="636"/>
        <end position="659"/>
    </location>
</feature>
<evidence type="ECO:0000256" key="1">
    <source>
        <dbReference type="SAM" id="MobiDB-lite"/>
    </source>
</evidence>
<feature type="transmembrane region" description="Helical" evidence="2">
    <location>
        <begin position="811"/>
        <end position="832"/>
    </location>
</feature>
<accession>A0A813KIR0</accession>
<evidence type="ECO:0000256" key="2">
    <source>
        <dbReference type="SAM" id="Phobius"/>
    </source>
</evidence>
<feature type="transmembrane region" description="Helical" evidence="2">
    <location>
        <begin position="1216"/>
        <end position="1238"/>
    </location>
</feature>
<feature type="transmembrane region" description="Helical" evidence="2">
    <location>
        <begin position="1086"/>
        <end position="1105"/>
    </location>
</feature>
<feature type="transmembrane region" description="Helical" evidence="2">
    <location>
        <begin position="1006"/>
        <end position="1024"/>
    </location>
</feature>
<feature type="transmembrane region" description="Helical" evidence="2">
    <location>
        <begin position="709"/>
        <end position="728"/>
    </location>
</feature>
<evidence type="ECO:0000313" key="3">
    <source>
        <dbReference type="EMBL" id="CAE8708294.1"/>
    </source>
</evidence>
<feature type="transmembrane region" description="Helical" evidence="2">
    <location>
        <begin position="1117"/>
        <end position="1139"/>
    </location>
</feature>
<sequence>MWATGVTIGQETLIAALPDLRGAGYQRRGAPPDSMWRLQNVHPVKTWIVYEVEFYDNTGCLRDVMKGMPIGSYKNAPIGAPSGGHGVPGWVFDGDMSTRWEADCPGGVCQPGEAWIGLNFEGQARTVRCFRIVQSGRRDSQATSVVLASWDGDRFQPEAEYRGIGGDTWNIRPAPPDTLWRVSYGARNDEVCRGSPKQSSFRSWGVNEIELFSDDACSQKLPGPKEGADVIASGTREIGTRSDVAGIGPLNAFDGDTLSTWTAQCGAGSDLNQDVDCKPGADWIGLDFNRKLGGLPVEVRCFRIHQSRGTARECCDPAESVALERWNGSDWKSVAWRHLPEARDNNGPQIILATFGRLADCPMVSAQDMGSLTIRTKWDKRARRQSKECLIPSAASVKLLAEPLCEKHPACAEAGFTGVCCPAAAGVSRCCCNYNVEGYAQVFEDELEVDADRNPISTAPVVGIELIMIRFAVVMPFLGVVAAIFLIILVAVAEPKPGCIHWVWSTFVAPAQRWMVSDKFIPRLLSPLVIRGEYDSAGASALKRSLLLIFGFVVGAFMVWVFLAWAVSEMLVRLILLGSVCISWAKSKYNPSNKASKKKLLFFLGLPLTGETHVGPEIPNVGAIFTQAIQSMVNTIILMATTVFDFILVRYALLELGAVDAKLTMKTILIQTQIPGAEIVNQIVLLAEKIFMWLLTVAFAGAPRCEGPVLLFSSMILIVIAFLLVRVLNYDYFGLLLAAKVSAKRTRPTFQKTWGVSLVTIIAATLFITLQCVMLIFGRTLSLIQLNVVAESKDWMCPYDGETISILTGRIFLLVMAFLSLLVVFLCANGHFAGKAYITEELGRKIKMDLSQLDEHRDAESDSFMRLSTGFAMIPTTMGIWVDRWNVKAYLIKERAQLYADEMSFPDICPECGFAHVPYDEMMKVQGKQLSLGWQVLPFGALIGKASEYMNNPPLLYWGSQLKCFYTAKTIDHVRSLQPRKMSAKEAVKFYFKLFLAYQKDLVLPAVRRIASVCIYAMLIYFTIHLTRDNVIEMAELMFQVFLLLCSSKAFAEGLLPVVALVILGVAMAVAKKKADKGSKPSKLPLVGQTLHGVTLGFGVAVFLYTDISFNMQMDRAIMAGAMIGAAESVFAVLFSHALELCPNSTISGGIAKVLLSFLIAIGGARLFTLEFETNQMFLTWAIIAVIVVPCTNVSFQPPGLDEEGNQLPSFLWPLLSTARCMSGTFGTIVGTVVATIVHDALKETVDFKVEGVAIGDLRRALICAVVGYAIGIAYAFTIDTTVEKRAGKWAVGVATAVAITFGLIVHWAVGIGLGTFIGSLIGTIWERKLMKEADAECFEKAELVKSGAISSADLALGSVAGMVKNNRDDISQGQMEIHGNLPTLCKALTPGAAMPRPELMDGSEFQQLQLQGHAEQEVSANNALAVFVAGESTFYNNTDSSLALQRPKTPPGRTPFAENLGNGKGPGRVQKAPKKHSLLASSKSCKGVAAVILPPGPRDAWSAGNGHDGTAQRTLQPTYANSTPASPGGVSPNRRGSSASQG</sequence>
<feature type="transmembrane region" description="Helical" evidence="2">
    <location>
        <begin position="467"/>
        <end position="492"/>
    </location>
</feature>
<dbReference type="Proteomes" id="UP000626109">
    <property type="component" value="Unassembled WGS sequence"/>
</dbReference>
<feature type="transmembrane region" description="Helical" evidence="2">
    <location>
        <begin position="1258"/>
        <end position="1278"/>
    </location>
</feature>
<gene>
    <name evidence="3" type="ORF">PGLA2088_LOCUS34882</name>
</gene>
<keyword evidence="2" id="KW-0812">Transmembrane</keyword>
<feature type="transmembrane region" description="Helical" evidence="2">
    <location>
        <begin position="1151"/>
        <end position="1170"/>
    </location>
</feature>
<evidence type="ECO:0000313" key="4">
    <source>
        <dbReference type="Proteomes" id="UP000626109"/>
    </source>
</evidence>
<feature type="transmembrane region" description="Helical" evidence="2">
    <location>
        <begin position="1290"/>
        <end position="1322"/>
    </location>
</feature>
<feature type="compositionally biased region" description="Polar residues" evidence="1">
    <location>
        <begin position="1512"/>
        <end position="1526"/>
    </location>
</feature>
<protein>
    <submittedName>
        <fullName evidence="3">Uncharacterized protein</fullName>
    </submittedName>
</protein>
<dbReference type="EMBL" id="CAJNNW010031630">
    <property type="protein sequence ID" value="CAE8708294.1"/>
    <property type="molecule type" value="Genomic_DNA"/>
</dbReference>
<keyword evidence="2" id="KW-1133">Transmembrane helix</keyword>
<feature type="region of interest" description="Disordered" evidence="1">
    <location>
        <begin position="1496"/>
        <end position="1543"/>
    </location>
</feature>